<evidence type="ECO:0000256" key="4">
    <source>
        <dbReference type="ARBA" id="ARBA00022691"/>
    </source>
</evidence>
<evidence type="ECO:0000256" key="2">
    <source>
        <dbReference type="ARBA" id="ARBA00022603"/>
    </source>
</evidence>
<dbReference type="EMBL" id="JANCYU010000020">
    <property type="protein sequence ID" value="KAK4523873.1"/>
    <property type="molecule type" value="Genomic_DNA"/>
</dbReference>
<dbReference type="SUPFAM" id="SSF75217">
    <property type="entry name" value="alpha/beta knot"/>
    <property type="match status" value="1"/>
</dbReference>
<evidence type="ECO:0000256" key="1">
    <source>
        <dbReference type="ARBA" id="ARBA00007228"/>
    </source>
</evidence>
<evidence type="ECO:0000313" key="6">
    <source>
        <dbReference type="EMBL" id="KAK4523873.1"/>
    </source>
</evidence>
<dbReference type="GO" id="GO:0002128">
    <property type="term" value="P:tRNA nucleoside ribose methylation"/>
    <property type="evidence" value="ECO:0007669"/>
    <property type="project" value="TreeGrafter"/>
</dbReference>
<feature type="domain" description="tRNA/rRNA methyltransferase SpoU type" evidence="5">
    <location>
        <begin position="42"/>
        <end position="192"/>
    </location>
</feature>
<organism evidence="6 7">
    <name type="scientific">Galdieria yellowstonensis</name>
    <dbReference type="NCBI Taxonomy" id="3028027"/>
    <lineage>
        <taxon>Eukaryota</taxon>
        <taxon>Rhodophyta</taxon>
        <taxon>Bangiophyceae</taxon>
        <taxon>Galdieriales</taxon>
        <taxon>Galdieriaceae</taxon>
        <taxon>Galdieria</taxon>
    </lineage>
</organism>
<dbReference type="InterPro" id="IPR029028">
    <property type="entry name" value="Alpha/beta_knot_MTases"/>
</dbReference>
<dbReference type="Gene3D" id="1.10.8.590">
    <property type="match status" value="1"/>
</dbReference>
<keyword evidence="7" id="KW-1185">Reference proteome</keyword>
<dbReference type="NCBIfam" id="TIGR00050">
    <property type="entry name" value="rRNA_methyl_1"/>
    <property type="match status" value="1"/>
</dbReference>
<evidence type="ECO:0000313" key="7">
    <source>
        <dbReference type="Proteomes" id="UP001300502"/>
    </source>
</evidence>
<dbReference type="AlphaFoldDB" id="A0AAV9I980"/>
<dbReference type="Proteomes" id="UP001300502">
    <property type="component" value="Unassembled WGS sequence"/>
</dbReference>
<dbReference type="GO" id="GO:0003723">
    <property type="term" value="F:RNA binding"/>
    <property type="evidence" value="ECO:0007669"/>
    <property type="project" value="InterPro"/>
</dbReference>
<dbReference type="GO" id="GO:0005829">
    <property type="term" value="C:cytosol"/>
    <property type="evidence" value="ECO:0007669"/>
    <property type="project" value="TreeGrafter"/>
</dbReference>
<keyword evidence="2" id="KW-0489">Methyltransferase</keyword>
<dbReference type="InterPro" id="IPR004384">
    <property type="entry name" value="RNA_MeTrfase_TrmJ/LasT"/>
</dbReference>
<evidence type="ECO:0000256" key="3">
    <source>
        <dbReference type="ARBA" id="ARBA00022679"/>
    </source>
</evidence>
<reference evidence="6 7" key="1">
    <citation type="submission" date="2022-07" db="EMBL/GenBank/DDBJ databases">
        <title>Genome-wide signatures of adaptation to extreme environments.</title>
        <authorList>
            <person name="Cho C.H."/>
            <person name="Yoon H.S."/>
        </authorList>
    </citation>
    <scope>NUCLEOTIDE SEQUENCE [LARGE SCALE GENOMIC DNA]</scope>
    <source>
        <strain evidence="6 7">108.79 E11</strain>
    </source>
</reference>
<accession>A0AAV9I980</accession>
<dbReference type="PIRSF" id="PIRSF004808">
    <property type="entry name" value="LasT"/>
    <property type="match status" value="1"/>
</dbReference>
<dbReference type="InterPro" id="IPR029026">
    <property type="entry name" value="tRNA_m1G_MTases_N"/>
</dbReference>
<keyword evidence="4" id="KW-0949">S-adenosyl-L-methionine</keyword>
<dbReference type="PANTHER" id="PTHR42786">
    <property type="entry name" value="TRNA/RRNA METHYLTRANSFERASE"/>
    <property type="match status" value="1"/>
</dbReference>
<name>A0AAV9I980_9RHOD</name>
<proteinExistence type="inferred from homology"/>
<dbReference type="Pfam" id="PF00588">
    <property type="entry name" value="SpoU_methylase"/>
    <property type="match status" value="1"/>
</dbReference>
<dbReference type="GO" id="GO:0008173">
    <property type="term" value="F:RNA methyltransferase activity"/>
    <property type="evidence" value="ECO:0007669"/>
    <property type="project" value="InterPro"/>
</dbReference>
<dbReference type="InterPro" id="IPR001537">
    <property type="entry name" value="SpoU_MeTrfase"/>
</dbReference>
<gene>
    <name evidence="6" type="ORF">GAYE_SCF00G1769</name>
</gene>
<comment type="caution">
    <text evidence="6">The sequence shown here is derived from an EMBL/GenBank/DDBJ whole genome shotgun (WGS) entry which is preliminary data.</text>
</comment>
<evidence type="ECO:0000259" key="5">
    <source>
        <dbReference type="Pfam" id="PF00588"/>
    </source>
</evidence>
<dbReference type="Gene3D" id="3.40.1280.10">
    <property type="match status" value="1"/>
</dbReference>
<keyword evidence="3" id="KW-0808">Transferase</keyword>
<dbReference type="CDD" id="cd18093">
    <property type="entry name" value="SpoU-like_TrmJ"/>
    <property type="match status" value="1"/>
</dbReference>
<comment type="similarity">
    <text evidence="1">Belongs to the class IV-like SAM-binding methyltransferase superfamily. RNA methyltransferase TrmH family.</text>
</comment>
<protein>
    <recommendedName>
        <fullName evidence="5">tRNA/rRNA methyltransferase SpoU type domain-containing protein</fullName>
    </recommendedName>
</protein>
<sequence length="280" mass="31935">MFVECQNTFIRKKLYSTSSVRNKYHRFWNNNNQLIKASLSRISIVLVEPEGADNVGAVSRVMKNFQLSRLVLVNPKCNYLEGRIRAMRGIDVLTSCRVVRSLEEALSGCSRVVASTSRQRDACAELILETPKNIVPWLLHPVVGDSAAIVFGRESSGLTNDELKLAHRFLKIPASEEYPVLNLALAVGIVCYELYLWNNGSMNLTHSQNTHEEASFETKESLYKRLEKFLLSISFISEQNKKKRMLKFRSMLNRLNMSPKEANMLHGIISHVEQTWKISD</sequence>
<dbReference type="PANTHER" id="PTHR42786:SF2">
    <property type="entry name" value="TRNA (CYTIDINE_URIDINE-2'-O-)-METHYLTRANSFERASE TRMJ"/>
    <property type="match status" value="1"/>
</dbReference>